<dbReference type="Proteomes" id="UP000642919">
    <property type="component" value="Unassembled WGS sequence"/>
</dbReference>
<accession>A0A841HDU4</accession>
<gene>
    <name evidence="2" type="ORF">HNR49_002239</name>
</gene>
<reference evidence="2" key="1">
    <citation type="submission" date="2020-08" db="EMBL/GenBank/DDBJ databases">
        <title>Genomic Encyclopedia of Type Strains, Phase IV (KMG-IV): sequencing the most valuable type-strain genomes for metagenomic binning, comparative biology and taxonomic classification.</title>
        <authorList>
            <person name="Goeker M."/>
        </authorList>
    </citation>
    <scope>NUCLEOTIDE SEQUENCE</scope>
    <source>
        <strain evidence="2">DSM 669</strain>
    </source>
</reference>
<protein>
    <submittedName>
        <fullName evidence="2">Uncharacterized protein</fullName>
    </submittedName>
</protein>
<dbReference type="EMBL" id="JACHGX010000009">
    <property type="protein sequence ID" value="MBB6090853.1"/>
    <property type="molecule type" value="Genomic_DNA"/>
</dbReference>
<organism evidence="2 3">
    <name type="scientific">Halobacterium salinarum</name>
    <name type="common">Halobacterium halobium</name>
    <dbReference type="NCBI Taxonomy" id="2242"/>
    <lineage>
        <taxon>Archaea</taxon>
        <taxon>Methanobacteriati</taxon>
        <taxon>Methanobacteriota</taxon>
        <taxon>Stenosarchaea group</taxon>
        <taxon>Halobacteria</taxon>
        <taxon>Halobacteriales</taxon>
        <taxon>Halobacteriaceae</taxon>
        <taxon>Halobacterium</taxon>
    </lineage>
</organism>
<dbReference type="RefSeq" id="WP_285253653.1">
    <property type="nucleotide sequence ID" value="NZ_JACHGX010000009.1"/>
</dbReference>
<evidence type="ECO:0000313" key="3">
    <source>
        <dbReference type="Proteomes" id="UP000642919"/>
    </source>
</evidence>
<proteinExistence type="predicted"/>
<feature type="region of interest" description="Disordered" evidence="1">
    <location>
        <begin position="56"/>
        <end position="75"/>
    </location>
</feature>
<feature type="compositionally biased region" description="Acidic residues" evidence="1">
    <location>
        <begin position="1"/>
        <end position="11"/>
    </location>
</feature>
<dbReference type="AlphaFoldDB" id="A0A841HDU4"/>
<evidence type="ECO:0000256" key="1">
    <source>
        <dbReference type="SAM" id="MobiDB-lite"/>
    </source>
</evidence>
<sequence>MGEVDEGDEDMELRSSERRKSLHQPDAFTVGYDETGETRVGGAEVVEGSRRERLIRHHEGRHQSDGGHSTREAVRDKKRVTQSFCSVLDLPRYQQERAVAVMLQLNLDRFGRQKQLENVALGVIRVVVDFERRRHFFGGREPSAVDLSADALSEYPSRLGEAEEYHELCEAHGISDSGRYKLGKYVKRELERIGYFEQGGAVA</sequence>
<evidence type="ECO:0000313" key="2">
    <source>
        <dbReference type="EMBL" id="MBB6090853.1"/>
    </source>
</evidence>
<feature type="compositionally biased region" description="Basic and acidic residues" evidence="1">
    <location>
        <begin position="61"/>
        <end position="75"/>
    </location>
</feature>
<comment type="caution">
    <text evidence="2">The sequence shown here is derived from an EMBL/GenBank/DDBJ whole genome shotgun (WGS) entry which is preliminary data.</text>
</comment>
<feature type="region of interest" description="Disordered" evidence="1">
    <location>
        <begin position="1"/>
        <end position="44"/>
    </location>
</feature>
<name>A0A841HDU4_HALSI</name>